<evidence type="ECO:0000256" key="12">
    <source>
        <dbReference type="PIRSR" id="PIRSR637359-3"/>
    </source>
</evidence>
<evidence type="ECO:0000259" key="15">
    <source>
        <dbReference type="Pfam" id="PF00685"/>
    </source>
</evidence>
<feature type="binding site" evidence="11">
    <location>
        <begin position="452"/>
        <end position="456"/>
    </location>
    <ligand>
        <name>3'-phosphoadenylyl sulfate</name>
        <dbReference type="ChEBI" id="CHEBI:58339"/>
    </ligand>
</feature>
<feature type="binding site" evidence="11">
    <location>
        <position position="329"/>
    </location>
    <ligand>
        <name>3'-phosphoadenylyl sulfate</name>
        <dbReference type="ChEBI" id="CHEBI:58339"/>
    </ligand>
</feature>
<proteinExistence type="inferred from homology"/>
<accession>A0A9D3PPQ8</accession>
<evidence type="ECO:0000256" key="10">
    <source>
        <dbReference type="PIRSR" id="PIRSR637359-1"/>
    </source>
</evidence>
<evidence type="ECO:0000313" key="16">
    <source>
        <dbReference type="EMBL" id="KAG7462109.1"/>
    </source>
</evidence>
<dbReference type="InterPro" id="IPR000863">
    <property type="entry name" value="Sulfotransferase_dom"/>
</dbReference>
<dbReference type="GO" id="GO:0005796">
    <property type="term" value="C:Golgi lumen"/>
    <property type="evidence" value="ECO:0007669"/>
    <property type="project" value="UniProtKB-SubCell"/>
</dbReference>
<evidence type="ECO:0000256" key="4">
    <source>
        <dbReference type="ARBA" id="ARBA00023034"/>
    </source>
</evidence>
<comment type="function">
    <text evidence="9">Sulfotransferase that utilizes 3'-phospho-5'-adenylyl sulfate (PAPS) to catalyze the transfer of a sulfo group to position 3 of glucosamine residues in heparan. Catalyzes the rate limiting step in the biosynthesis of heparan sulfate (HSact). This modification is a crucial step in the biosynthesis of anticoagulant heparan sulfate as it completes the structure of the antithrombin pentasaccharide binding site.</text>
</comment>
<keyword evidence="17" id="KW-1185">Reference proteome</keyword>
<protein>
    <recommendedName>
        <fullName evidence="13">Sulfotransferase</fullName>
        <ecNumber evidence="13">2.8.2.-</ecNumber>
    </recommendedName>
</protein>
<feature type="domain" description="Sulfotransferase" evidence="15">
    <location>
        <begin position="238"/>
        <end position="473"/>
    </location>
</feature>
<feature type="disulfide bond" evidence="12">
    <location>
        <begin position="438"/>
        <end position="447"/>
    </location>
</feature>
<comment type="similarity">
    <text evidence="1 13">Belongs to the sulfotransferase 1 family.</text>
</comment>
<keyword evidence="2 13" id="KW-0808">Transferase</keyword>
<feature type="binding site" evidence="11">
    <location>
        <position position="437"/>
    </location>
    <ligand>
        <name>3'-phosphoadenylyl sulfate</name>
        <dbReference type="ChEBI" id="CHEBI:58339"/>
    </ligand>
</feature>
<dbReference type="AlphaFoldDB" id="A0A9D3PPQ8"/>
<feature type="active site" description="For sulfotransferase activity" evidence="10">
    <location>
        <position position="246"/>
    </location>
</feature>
<dbReference type="SUPFAM" id="SSF52540">
    <property type="entry name" value="P-loop containing nucleoside triphosphate hydrolases"/>
    <property type="match status" value="1"/>
</dbReference>
<gene>
    <name evidence="16" type="ORF">MATL_G00199130</name>
</gene>
<evidence type="ECO:0000256" key="2">
    <source>
        <dbReference type="ARBA" id="ARBA00022679"/>
    </source>
</evidence>
<dbReference type="FunFam" id="3.40.50.300:FF:000674">
    <property type="entry name" value="Sulfotransferase"/>
    <property type="match status" value="1"/>
</dbReference>
<evidence type="ECO:0000256" key="11">
    <source>
        <dbReference type="PIRSR" id="PIRSR637359-2"/>
    </source>
</evidence>
<dbReference type="PANTHER" id="PTHR10605:SF16">
    <property type="entry name" value="HEPARAN SULFATE GLUCOSAMINE 3-O-SULFOTRANSFERASE 1"/>
    <property type="match status" value="1"/>
</dbReference>
<evidence type="ECO:0000256" key="13">
    <source>
        <dbReference type="RuleBase" id="RU361155"/>
    </source>
</evidence>
<keyword evidence="3" id="KW-0732">Signal</keyword>
<dbReference type="InterPro" id="IPR037359">
    <property type="entry name" value="NST/OST"/>
</dbReference>
<dbReference type="GO" id="GO:0006024">
    <property type="term" value="P:glycosaminoglycan biosynthetic process"/>
    <property type="evidence" value="ECO:0007669"/>
    <property type="project" value="UniProtKB-ARBA"/>
</dbReference>
<sequence>MHALNQFTPSVPCESAGRRCVYVPHAVKLSGGRNCKAVQPHPHKTHRCGGEGTFTASDQTGALAVTRGVRSAGKFRSRRHVTPKWRKEARGRQRDSAATSDGQHTWKTAVYNVFRFDDSDISVEVISFVEASESAEETASAAESCFFSQVDGSLSGGSSFDVGYRSAPLARLISSRTRTSLMAALLFGLLLFAAQSPTVPSRPAGDGVPPSGSPPPLALNVAVAPTAGPNGTSQRLPGVIIIGVRKGGTRALIEMLSLHSDVAAAENEVHFFDWESHFEKGLEWYLRQMPFSRPEQLTVEKTPAYFTSSKVPERIYRMNPDIKLLVILRDPTERVLSDYTQVFYNRLQKHKQYQPIEAVLVKNGEINLEYKALTRSLYYLHMQNWLRYFPLENIHVVDGDQLIQDPFPEMKQVERFLNLSPQINASNFYFNKTKGFYCLCDHGRERCLHDSKGRPHPQVEPAILHKLYRFFHEPNKKFFELIGRTFNWN</sequence>
<keyword evidence="4" id="KW-0333">Golgi apparatus</keyword>
<evidence type="ECO:0000256" key="7">
    <source>
        <dbReference type="ARBA" id="ARBA00023769"/>
    </source>
</evidence>
<feature type="binding site" evidence="11">
    <location>
        <position position="337"/>
    </location>
    <ligand>
        <name>3'-phosphoadenylyl sulfate</name>
        <dbReference type="ChEBI" id="CHEBI:58339"/>
    </ligand>
</feature>
<comment type="subcellular location">
    <subcellularLocation>
        <location evidence="7">Golgi apparatus lumen</location>
    </subcellularLocation>
</comment>
<dbReference type="EMBL" id="JAFDVH010000017">
    <property type="protein sequence ID" value="KAG7462109.1"/>
    <property type="molecule type" value="Genomic_DNA"/>
</dbReference>
<dbReference type="EC" id="2.8.2.-" evidence="13"/>
<comment type="caution">
    <text evidence="16">The sequence shown here is derived from an EMBL/GenBank/DDBJ whole genome shotgun (WGS) entry which is preliminary data.</text>
</comment>
<evidence type="ECO:0000256" key="6">
    <source>
        <dbReference type="ARBA" id="ARBA00023180"/>
    </source>
</evidence>
<dbReference type="GO" id="GO:0008467">
    <property type="term" value="F:[heparan sulfate]-glucosamine 3-sulfotransferase activity"/>
    <property type="evidence" value="ECO:0007669"/>
    <property type="project" value="UniProtKB-EC"/>
</dbReference>
<evidence type="ECO:0000256" key="3">
    <source>
        <dbReference type="ARBA" id="ARBA00022729"/>
    </source>
</evidence>
<evidence type="ECO:0000256" key="8">
    <source>
        <dbReference type="ARBA" id="ARBA00052516"/>
    </source>
</evidence>
<dbReference type="InterPro" id="IPR027417">
    <property type="entry name" value="P-loop_NTPase"/>
</dbReference>
<comment type="catalytic activity">
    <reaction evidence="8">
        <text>alpha-D-glucosaminyl-[heparan sulfate](n) + 3'-phosphoadenylyl sulfate = 3-sulfo-alpha-D-glucosaminyl-[heparan sulfate](n) + adenosine 3',5'-bisphosphate + H(+)</text>
        <dbReference type="Rhea" id="RHEA:15461"/>
        <dbReference type="Rhea" id="RHEA-COMP:9830"/>
        <dbReference type="Rhea" id="RHEA-COMP:9831"/>
        <dbReference type="ChEBI" id="CHEBI:15378"/>
        <dbReference type="ChEBI" id="CHEBI:58339"/>
        <dbReference type="ChEBI" id="CHEBI:58343"/>
        <dbReference type="ChEBI" id="CHEBI:58388"/>
        <dbReference type="ChEBI" id="CHEBI:70975"/>
        <dbReference type="EC" id="2.8.2.23"/>
    </reaction>
</comment>
<dbReference type="Gene3D" id="3.40.50.300">
    <property type="entry name" value="P-loop containing nucleotide triphosphate hydrolases"/>
    <property type="match status" value="1"/>
</dbReference>
<evidence type="ECO:0000256" key="1">
    <source>
        <dbReference type="ARBA" id="ARBA00005771"/>
    </source>
</evidence>
<feature type="binding site" evidence="11">
    <location>
        <begin position="246"/>
        <end position="250"/>
    </location>
    <ligand>
        <name>3'-phosphoadenylyl sulfate</name>
        <dbReference type="ChEBI" id="CHEBI:58339"/>
    </ligand>
</feature>
<evidence type="ECO:0000256" key="5">
    <source>
        <dbReference type="ARBA" id="ARBA00023157"/>
    </source>
</evidence>
<feature type="compositionally biased region" description="Basic and acidic residues" evidence="14">
    <location>
        <begin position="85"/>
        <end position="95"/>
    </location>
</feature>
<organism evidence="16 17">
    <name type="scientific">Megalops atlanticus</name>
    <name type="common">Tarpon</name>
    <name type="synonym">Clupea gigantea</name>
    <dbReference type="NCBI Taxonomy" id="7932"/>
    <lineage>
        <taxon>Eukaryota</taxon>
        <taxon>Metazoa</taxon>
        <taxon>Chordata</taxon>
        <taxon>Craniata</taxon>
        <taxon>Vertebrata</taxon>
        <taxon>Euteleostomi</taxon>
        <taxon>Actinopterygii</taxon>
        <taxon>Neopterygii</taxon>
        <taxon>Teleostei</taxon>
        <taxon>Elopiformes</taxon>
        <taxon>Megalopidae</taxon>
        <taxon>Megalops</taxon>
    </lineage>
</organism>
<evidence type="ECO:0000313" key="17">
    <source>
        <dbReference type="Proteomes" id="UP001046870"/>
    </source>
</evidence>
<feature type="region of interest" description="Disordered" evidence="14">
    <location>
        <begin position="76"/>
        <end position="101"/>
    </location>
</feature>
<name>A0A9D3PPQ8_MEGAT</name>
<dbReference type="Pfam" id="PF00685">
    <property type="entry name" value="Sulfotransfer_1"/>
    <property type="match status" value="1"/>
</dbReference>
<reference evidence="16" key="1">
    <citation type="submission" date="2021-01" db="EMBL/GenBank/DDBJ databases">
        <authorList>
            <person name="Zahm M."/>
            <person name="Roques C."/>
            <person name="Cabau C."/>
            <person name="Klopp C."/>
            <person name="Donnadieu C."/>
            <person name="Jouanno E."/>
            <person name="Lampietro C."/>
            <person name="Louis A."/>
            <person name="Herpin A."/>
            <person name="Echchiki A."/>
            <person name="Berthelot C."/>
            <person name="Parey E."/>
            <person name="Roest-Crollius H."/>
            <person name="Braasch I."/>
            <person name="Postlethwait J."/>
            <person name="Bobe J."/>
            <person name="Montfort J."/>
            <person name="Bouchez O."/>
            <person name="Begum T."/>
            <person name="Mejri S."/>
            <person name="Adams A."/>
            <person name="Chen W.-J."/>
            <person name="Guiguen Y."/>
        </authorList>
    </citation>
    <scope>NUCLEOTIDE SEQUENCE</scope>
    <source>
        <strain evidence="16">YG-15Mar2019-1</strain>
        <tissue evidence="16">Brain</tissue>
    </source>
</reference>
<evidence type="ECO:0000256" key="9">
    <source>
        <dbReference type="ARBA" id="ARBA00058845"/>
    </source>
</evidence>
<dbReference type="Proteomes" id="UP001046870">
    <property type="component" value="Chromosome 17"/>
</dbReference>
<evidence type="ECO:0000256" key="14">
    <source>
        <dbReference type="SAM" id="MobiDB-lite"/>
    </source>
</evidence>
<dbReference type="OrthoDB" id="411451at2759"/>
<keyword evidence="6" id="KW-0325">Glycoprotein</keyword>
<keyword evidence="5 12" id="KW-1015">Disulfide bond</keyword>
<dbReference type="PANTHER" id="PTHR10605">
    <property type="entry name" value="HEPARAN SULFATE SULFOTRANSFERASE"/>
    <property type="match status" value="1"/>
</dbReference>